<evidence type="ECO:0000256" key="4">
    <source>
        <dbReference type="ARBA" id="ARBA00022452"/>
    </source>
</evidence>
<keyword evidence="10" id="KW-1185">Reference proteome</keyword>
<evidence type="ECO:0000256" key="3">
    <source>
        <dbReference type="ARBA" id="ARBA00022448"/>
    </source>
</evidence>
<evidence type="ECO:0000256" key="7">
    <source>
        <dbReference type="ARBA" id="ARBA00023237"/>
    </source>
</evidence>
<keyword evidence="7" id="KW-0998">Cell outer membrane</keyword>
<reference evidence="9 10" key="1">
    <citation type="submission" date="2018-04" db="EMBL/GenBank/DDBJ databases">
        <title>Complete genome sequence of Hydrogenophilus thermoluteolus TH-1.</title>
        <authorList>
            <person name="Arai H."/>
        </authorList>
    </citation>
    <scope>NUCLEOTIDE SEQUENCE [LARGE SCALE GENOMIC DNA]</scope>
    <source>
        <strain evidence="9 10">TH-1</strain>
    </source>
</reference>
<comment type="similarity">
    <text evidence="2">Belongs to the outer membrane factor (OMF) (TC 1.B.17) family.</text>
</comment>
<dbReference type="PANTHER" id="PTHR30026">
    <property type="entry name" value="OUTER MEMBRANE PROTEIN TOLC"/>
    <property type="match status" value="1"/>
</dbReference>
<dbReference type="SUPFAM" id="SSF56954">
    <property type="entry name" value="Outer membrane efflux proteins (OEP)"/>
    <property type="match status" value="1"/>
</dbReference>
<evidence type="ECO:0000256" key="8">
    <source>
        <dbReference type="SAM" id="MobiDB-lite"/>
    </source>
</evidence>
<name>A0A2Z6E0F3_HYDTE</name>
<dbReference type="InterPro" id="IPR010130">
    <property type="entry name" value="T1SS_OMP_TolC"/>
</dbReference>
<evidence type="ECO:0000256" key="6">
    <source>
        <dbReference type="ARBA" id="ARBA00023136"/>
    </source>
</evidence>
<dbReference type="Proteomes" id="UP000262004">
    <property type="component" value="Chromosome"/>
</dbReference>
<dbReference type="PANTHER" id="PTHR30026:SF20">
    <property type="entry name" value="OUTER MEMBRANE PROTEIN TOLC"/>
    <property type="match status" value="1"/>
</dbReference>
<dbReference type="KEGG" id="htl:HPTL_2010"/>
<sequence length="462" mass="49811">MAVFSAHAAYALNLTEAFRLAEQNDPNFAVSQKRAESDAAGVDVARARLLPSLTFSAAAGRAKTDTEYLSGLSKGRTVSNDYQSRNWSLTARQPLYRPSDWAGWKRAEAQAEASQITVEAARVRLLRQVAQAYAQALSARAQKAVAQQDVARYELVLKQAQRAFALGNATRTDVEDAKARLDIAQAAVLKQEGTLQQALAALAALIGRSVSEDELDAMQAVPPLAERALAKPLTAWIDAAHTHHPEVRALVAQEAAARQQVEQQRGQHKPIVDLVVTRRMSRSDTETTIGQQYDTTSAAVQLQIPLYAGGGIDASVRAALAALEEAQLKTEAKRRELTQSVTQAYTALRFGYAQWQALEQAERSAQQAVIGTEKGIQAGTRNAVDLLNAQQELAKVRASRIDAAYQVLVAAIDLWSAAEGGVDAVLVQLADAVAPHLEPRHTATASVQPRAHAQNAAERTPN</sequence>
<dbReference type="GO" id="GO:0009279">
    <property type="term" value="C:cell outer membrane"/>
    <property type="evidence" value="ECO:0007669"/>
    <property type="project" value="UniProtKB-SubCell"/>
</dbReference>
<feature type="region of interest" description="Disordered" evidence="8">
    <location>
        <begin position="440"/>
        <end position="462"/>
    </location>
</feature>
<dbReference type="Pfam" id="PF02321">
    <property type="entry name" value="OEP"/>
    <property type="match status" value="2"/>
</dbReference>
<evidence type="ECO:0000313" key="9">
    <source>
        <dbReference type="EMBL" id="BBD78264.1"/>
    </source>
</evidence>
<evidence type="ECO:0000313" key="10">
    <source>
        <dbReference type="Proteomes" id="UP000262004"/>
    </source>
</evidence>
<evidence type="ECO:0000256" key="2">
    <source>
        <dbReference type="ARBA" id="ARBA00007613"/>
    </source>
</evidence>
<keyword evidence="3" id="KW-0813">Transport</keyword>
<keyword evidence="6" id="KW-0472">Membrane</keyword>
<evidence type="ECO:0000256" key="5">
    <source>
        <dbReference type="ARBA" id="ARBA00022692"/>
    </source>
</evidence>
<dbReference type="NCBIfam" id="TIGR01844">
    <property type="entry name" value="type_I_sec_TolC"/>
    <property type="match status" value="1"/>
</dbReference>
<protein>
    <submittedName>
        <fullName evidence="9">Type I secretion outer membrane protein, TolC family</fullName>
    </submittedName>
</protein>
<dbReference type="InterPro" id="IPR003423">
    <property type="entry name" value="OMP_efflux"/>
</dbReference>
<dbReference type="GO" id="GO:0015288">
    <property type="term" value="F:porin activity"/>
    <property type="evidence" value="ECO:0007669"/>
    <property type="project" value="TreeGrafter"/>
</dbReference>
<gene>
    <name evidence="9" type="ORF">HPTL_2010</name>
</gene>
<dbReference type="EMBL" id="AP018558">
    <property type="protein sequence ID" value="BBD78264.1"/>
    <property type="molecule type" value="Genomic_DNA"/>
</dbReference>
<dbReference type="GO" id="GO:1990281">
    <property type="term" value="C:efflux pump complex"/>
    <property type="evidence" value="ECO:0007669"/>
    <property type="project" value="TreeGrafter"/>
</dbReference>
<dbReference type="GO" id="GO:0015562">
    <property type="term" value="F:efflux transmembrane transporter activity"/>
    <property type="evidence" value="ECO:0007669"/>
    <property type="project" value="InterPro"/>
</dbReference>
<comment type="subcellular location">
    <subcellularLocation>
        <location evidence="1">Cell outer membrane</location>
    </subcellularLocation>
</comment>
<keyword evidence="5" id="KW-0812">Transmembrane</keyword>
<keyword evidence="4" id="KW-1134">Transmembrane beta strand</keyword>
<dbReference type="AlphaFoldDB" id="A0A2Z6E0F3"/>
<accession>A0A2Z6E0F3</accession>
<dbReference type="Gene3D" id="1.20.1600.10">
    <property type="entry name" value="Outer membrane efflux proteins (OEP)"/>
    <property type="match status" value="1"/>
</dbReference>
<proteinExistence type="inferred from homology"/>
<organism evidence="9 10">
    <name type="scientific">Hydrogenophilus thermoluteolus</name>
    <name type="common">Pseudomonas hydrogenothermophila</name>
    <dbReference type="NCBI Taxonomy" id="297"/>
    <lineage>
        <taxon>Bacteria</taxon>
        <taxon>Pseudomonadati</taxon>
        <taxon>Pseudomonadota</taxon>
        <taxon>Hydrogenophilia</taxon>
        <taxon>Hydrogenophilales</taxon>
        <taxon>Hydrogenophilaceae</taxon>
        <taxon>Hydrogenophilus</taxon>
    </lineage>
</organism>
<evidence type="ECO:0000256" key="1">
    <source>
        <dbReference type="ARBA" id="ARBA00004442"/>
    </source>
</evidence>
<dbReference type="InterPro" id="IPR051906">
    <property type="entry name" value="TolC-like"/>
</dbReference>